<comment type="caution">
    <text evidence="2">The sequence shown here is derived from an EMBL/GenBank/DDBJ whole genome shotgun (WGS) entry which is preliminary data.</text>
</comment>
<evidence type="ECO:0000313" key="2">
    <source>
        <dbReference type="EMBL" id="KAG6731290.1"/>
    </source>
</evidence>
<organism evidence="2 3">
    <name type="scientific">Carya illinoinensis</name>
    <name type="common">Pecan</name>
    <dbReference type="NCBI Taxonomy" id="32201"/>
    <lineage>
        <taxon>Eukaryota</taxon>
        <taxon>Viridiplantae</taxon>
        <taxon>Streptophyta</taxon>
        <taxon>Embryophyta</taxon>
        <taxon>Tracheophyta</taxon>
        <taxon>Spermatophyta</taxon>
        <taxon>Magnoliopsida</taxon>
        <taxon>eudicotyledons</taxon>
        <taxon>Gunneridae</taxon>
        <taxon>Pentapetalae</taxon>
        <taxon>rosids</taxon>
        <taxon>fabids</taxon>
        <taxon>Fagales</taxon>
        <taxon>Juglandaceae</taxon>
        <taxon>Carya</taxon>
    </lineage>
</organism>
<dbReference type="AlphaFoldDB" id="A0A922G2I2"/>
<evidence type="ECO:0000259" key="1">
    <source>
        <dbReference type="Pfam" id="PF00646"/>
    </source>
</evidence>
<dbReference type="Proteomes" id="UP000811246">
    <property type="component" value="Chromosome 1"/>
</dbReference>
<dbReference type="EMBL" id="CM031825">
    <property type="protein sequence ID" value="KAG6731290.1"/>
    <property type="molecule type" value="Genomic_DNA"/>
</dbReference>
<protein>
    <recommendedName>
        <fullName evidence="1">F-box domain-containing protein</fullName>
    </recommendedName>
</protein>
<dbReference type="PANTHER" id="PTHR32278">
    <property type="entry name" value="F-BOX DOMAIN-CONTAINING PROTEIN"/>
    <property type="match status" value="1"/>
</dbReference>
<dbReference type="Pfam" id="PF14299">
    <property type="entry name" value="PP2"/>
    <property type="match status" value="1"/>
</dbReference>
<sequence>METHITRIVPEECIANIISNTSPRDACRLSLVSRGFKIAAASNLAASSSSSSSSLNMLPKKDLYFHLCDNRTLIGNGNMMSTKHYLTFAINKWSGKKCYMLGARELSISWGDTEYDWQWISSSKFSEVAHLWLLWWLEIIGSVETKILSPNTTYGVYFIYTIAQLPKNNMYFNTSPYGLFHPMKVSLSIENDIEEHQETDLLDRKDGFHARERTCGWRLRIGEFFNGDENNVLQMHLWETEAGESKSGLLVHGIELRPKEEKNY</sequence>
<dbReference type="Pfam" id="PF00646">
    <property type="entry name" value="F-box"/>
    <property type="match status" value="1"/>
</dbReference>
<reference evidence="2" key="1">
    <citation type="submission" date="2021-01" db="EMBL/GenBank/DDBJ databases">
        <authorList>
            <person name="Lovell J.T."/>
            <person name="Bentley N."/>
            <person name="Bhattarai G."/>
            <person name="Jenkins J.W."/>
            <person name="Sreedasyam A."/>
            <person name="Alarcon Y."/>
            <person name="Bock C."/>
            <person name="Boston L."/>
            <person name="Carlson J."/>
            <person name="Cervantes K."/>
            <person name="Clermont K."/>
            <person name="Krom N."/>
            <person name="Kubenka K."/>
            <person name="Mamidi S."/>
            <person name="Mattison C."/>
            <person name="Monteros M."/>
            <person name="Pisani C."/>
            <person name="Plott C."/>
            <person name="Rajasekar S."/>
            <person name="Rhein H.S."/>
            <person name="Rohla C."/>
            <person name="Song M."/>
            <person name="Hilaire R.S."/>
            <person name="Shu S."/>
            <person name="Wells L."/>
            <person name="Wang X."/>
            <person name="Webber J."/>
            <person name="Heerema R.J."/>
            <person name="Klein P."/>
            <person name="Conner P."/>
            <person name="Grauke L."/>
            <person name="Grimwood J."/>
            <person name="Schmutz J."/>
            <person name="Randall J.J."/>
        </authorList>
    </citation>
    <scope>NUCLEOTIDE SEQUENCE</scope>
    <source>
        <tissue evidence="2">Leaf</tissue>
    </source>
</reference>
<evidence type="ECO:0000313" key="3">
    <source>
        <dbReference type="Proteomes" id="UP000811246"/>
    </source>
</evidence>
<gene>
    <name evidence="2" type="ORF">I3842_01G122300</name>
</gene>
<accession>A0A922G2I2</accession>
<dbReference type="InterPro" id="IPR001810">
    <property type="entry name" value="F-box_dom"/>
</dbReference>
<feature type="domain" description="F-box" evidence="1">
    <location>
        <begin position="10"/>
        <end position="42"/>
    </location>
</feature>
<dbReference type="PANTHER" id="PTHR32278:SF136">
    <property type="entry name" value="F-BOX PROTEIN PP2-B10-LIKE"/>
    <property type="match status" value="1"/>
</dbReference>
<name>A0A922G2I2_CARIL</name>
<dbReference type="CDD" id="cd22162">
    <property type="entry name" value="F-box_AtSKIP3-like"/>
    <property type="match status" value="1"/>
</dbReference>
<proteinExistence type="predicted"/>
<dbReference type="InterPro" id="IPR025886">
    <property type="entry name" value="PP2-like"/>
</dbReference>